<organism evidence="2">
    <name type="scientific">Uncultured Desulfatiglans sp</name>
    <dbReference type="NCBI Taxonomy" id="1748965"/>
    <lineage>
        <taxon>Bacteria</taxon>
        <taxon>Pseudomonadati</taxon>
        <taxon>Thermodesulfobacteriota</taxon>
        <taxon>Desulfobacteria</taxon>
        <taxon>Desulfatiglandales</taxon>
        <taxon>Desulfatiglandaceae</taxon>
        <taxon>Desulfatiglans</taxon>
        <taxon>environmental samples</taxon>
    </lineage>
</organism>
<sequence length="64" mass="7069">MGVSPARRQAFDDAGGTPQRVDCSLLPRSESGGLGRLFDSFARTREAALRICRMGFPWRVKRTG</sequence>
<dbReference type="AlphaFoldDB" id="A0A653A4A9"/>
<gene>
    <name evidence="2" type="ORF">TRIP_B220026</name>
</gene>
<protein>
    <submittedName>
        <fullName evidence="2">Uncharacterized protein</fullName>
    </submittedName>
</protein>
<accession>A0A653A4A9</accession>
<reference evidence="2" key="1">
    <citation type="submission" date="2018-07" db="EMBL/GenBank/DDBJ databases">
        <authorList>
            <consortium name="Genoscope - CEA"/>
            <person name="William W."/>
        </authorList>
    </citation>
    <scope>NUCLEOTIDE SEQUENCE</scope>
    <source>
        <strain evidence="2">IK1</strain>
    </source>
</reference>
<evidence type="ECO:0000313" key="2">
    <source>
        <dbReference type="EMBL" id="VBB42778.1"/>
    </source>
</evidence>
<dbReference type="EMBL" id="UPXX01000015">
    <property type="protein sequence ID" value="VBB42778.1"/>
    <property type="molecule type" value="Genomic_DNA"/>
</dbReference>
<proteinExistence type="predicted"/>
<evidence type="ECO:0000256" key="1">
    <source>
        <dbReference type="SAM" id="MobiDB-lite"/>
    </source>
</evidence>
<name>A0A653A4A9_UNCDX</name>
<feature type="region of interest" description="Disordered" evidence="1">
    <location>
        <begin position="1"/>
        <end position="25"/>
    </location>
</feature>